<dbReference type="Gene3D" id="1.20.1270.180">
    <property type="match status" value="1"/>
</dbReference>
<dbReference type="eggNOG" id="COG3755">
    <property type="taxonomic scope" value="Bacteria"/>
</dbReference>
<protein>
    <recommendedName>
        <fullName evidence="2">Lysozyme inhibitor LprI-like N-terminal domain-containing protein</fullName>
    </recommendedName>
</protein>
<evidence type="ECO:0000313" key="3">
    <source>
        <dbReference type="EMBL" id="ACV38648.1"/>
    </source>
</evidence>
<dbReference type="InterPro" id="IPR009739">
    <property type="entry name" value="LprI-like_N"/>
</dbReference>
<gene>
    <name evidence="3" type="ordered locus">Lebu_0740</name>
</gene>
<dbReference type="AlphaFoldDB" id="C7N917"/>
<dbReference type="HOGENOM" id="CLU_1553397_0_0_0"/>
<organism evidence="3 4">
    <name type="scientific">Leptotrichia buccalis (strain ATCC 14201 / DSM 1135 / JCM 12969 / NCTC 10249 / C-1013-b)</name>
    <dbReference type="NCBI Taxonomy" id="523794"/>
    <lineage>
        <taxon>Bacteria</taxon>
        <taxon>Fusobacteriati</taxon>
        <taxon>Fusobacteriota</taxon>
        <taxon>Fusobacteriia</taxon>
        <taxon>Fusobacteriales</taxon>
        <taxon>Leptotrichiaceae</taxon>
        <taxon>Leptotrichia</taxon>
    </lineage>
</organism>
<feature type="domain" description="Lysozyme inhibitor LprI-like N-terminal" evidence="2">
    <location>
        <begin position="76"/>
        <end position="162"/>
    </location>
</feature>
<dbReference type="STRING" id="523794.Lebu_0740"/>
<sequence length="172" mass="19294">MKKLMLVVLMLLIGVIGCSKSSEKKLSGEKIDDKQTISNISENNVQNQESNENYETSLKKRIEDIQKEVQPGLDSGVTADMNNAVSKQEELLEAEMKKVYGLLEAKLSDSEKAKLKKEQEDWKKEVEKNVDEATKEVEGGTISGVMGGNAWVTKTEERALELAKRYDQLNNK</sequence>
<dbReference type="PANTHER" id="PTHR39176">
    <property type="entry name" value="PERIPLASMIC PROTEIN-RELATED"/>
    <property type="match status" value="1"/>
</dbReference>
<dbReference type="RefSeq" id="WP_015768996.1">
    <property type="nucleotide sequence ID" value="NC_013192.1"/>
</dbReference>
<keyword evidence="1" id="KW-0175">Coiled coil</keyword>
<accession>C7N917</accession>
<name>C7N917_LEPBD</name>
<feature type="coiled-coil region" evidence="1">
    <location>
        <begin position="112"/>
        <end position="172"/>
    </location>
</feature>
<proteinExistence type="predicted"/>
<evidence type="ECO:0000313" key="4">
    <source>
        <dbReference type="Proteomes" id="UP000001910"/>
    </source>
</evidence>
<dbReference type="KEGG" id="lba:Lebu_0740"/>
<evidence type="ECO:0000256" key="1">
    <source>
        <dbReference type="SAM" id="Coils"/>
    </source>
</evidence>
<dbReference type="PROSITE" id="PS51257">
    <property type="entry name" value="PROKAR_LIPOPROTEIN"/>
    <property type="match status" value="1"/>
</dbReference>
<dbReference type="OrthoDB" id="82379at2"/>
<dbReference type="PANTHER" id="PTHR39176:SF1">
    <property type="entry name" value="PERIPLASMIC PROTEIN"/>
    <property type="match status" value="1"/>
</dbReference>
<dbReference type="EMBL" id="CP001685">
    <property type="protein sequence ID" value="ACV38648.1"/>
    <property type="molecule type" value="Genomic_DNA"/>
</dbReference>
<keyword evidence="4" id="KW-1185">Reference proteome</keyword>
<dbReference type="Proteomes" id="UP000001910">
    <property type="component" value="Chromosome"/>
</dbReference>
<evidence type="ECO:0000259" key="2">
    <source>
        <dbReference type="Pfam" id="PF07007"/>
    </source>
</evidence>
<dbReference type="Pfam" id="PF07007">
    <property type="entry name" value="LprI"/>
    <property type="match status" value="1"/>
</dbReference>
<reference evidence="3 4" key="1">
    <citation type="journal article" date="2009" name="Stand. Genomic Sci.">
        <title>Complete genome sequence of Leptotrichia buccalis type strain (C-1013-b).</title>
        <authorList>
            <person name="Ivanova N."/>
            <person name="Gronow S."/>
            <person name="Lapidus A."/>
            <person name="Copeland A."/>
            <person name="Glavina Del Rio T."/>
            <person name="Nolan M."/>
            <person name="Lucas S."/>
            <person name="Chen F."/>
            <person name="Tice H."/>
            <person name="Cheng J.F."/>
            <person name="Saunders E."/>
            <person name="Bruce D."/>
            <person name="Goodwin L."/>
            <person name="Brettin T."/>
            <person name="Detter J.C."/>
            <person name="Han C."/>
            <person name="Pitluck S."/>
            <person name="Mikhailova N."/>
            <person name="Pati A."/>
            <person name="Mavrommatis K."/>
            <person name="Chen A."/>
            <person name="Palaniappan K."/>
            <person name="Land M."/>
            <person name="Hauser L."/>
            <person name="Chang Y.J."/>
            <person name="Jeffries C.D."/>
            <person name="Chain P."/>
            <person name="Rohde C."/>
            <person name="Goker M."/>
            <person name="Bristow J."/>
            <person name="Eisen J.A."/>
            <person name="Markowitz V."/>
            <person name="Hugenholtz P."/>
            <person name="Kyrpides N.C."/>
            <person name="Klenk H.P."/>
        </authorList>
    </citation>
    <scope>NUCLEOTIDE SEQUENCE [LARGE SCALE GENOMIC DNA]</scope>
    <source>
        <strain evidence="4">ATCC 14201 / DSM 1135 / JCM 12969 / NCTC 10249 / C-1013-b</strain>
    </source>
</reference>